<name>A0A9J5YMD5_SOLCO</name>
<organism evidence="1 2">
    <name type="scientific">Solanum commersonii</name>
    <name type="common">Commerson's wild potato</name>
    <name type="synonym">Commerson's nightshade</name>
    <dbReference type="NCBI Taxonomy" id="4109"/>
    <lineage>
        <taxon>Eukaryota</taxon>
        <taxon>Viridiplantae</taxon>
        <taxon>Streptophyta</taxon>
        <taxon>Embryophyta</taxon>
        <taxon>Tracheophyta</taxon>
        <taxon>Spermatophyta</taxon>
        <taxon>Magnoliopsida</taxon>
        <taxon>eudicotyledons</taxon>
        <taxon>Gunneridae</taxon>
        <taxon>Pentapetalae</taxon>
        <taxon>asterids</taxon>
        <taxon>lamiids</taxon>
        <taxon>Solanales</taxon>
        <taxon>Solanaceae</taxon>
        <taxon>Solanoideae</taxon>
        <taxon>Solaneae</taxon>
        <taxon>Solanum</taxon>
    </lineage>
</organism>
<sequence length="75" mass="9059">MVRHKRMMAFELKEDVAARIWFQFFEMAMEARHTPLVSRTWRWGSFSYLARKFPAKSTIWTLVGKGRSRKCLEFN</sequence>
<gene>
    <name evidence="1" type="ORF">H5410_032931</name>
</gene>
<accession>A0A9J5YMD5</accession>
<reference evidence="1 2" key="1">
    <citation type="submission" date="2020-09" db="EMBL/GenBank/DDBJ databases">
        <title>De no assembly of potato wild relative species, Solanum commersonii.</title>
        <authorList>
            <person name="Cho K."/>
        </authorList>
    </citation>
    <scope>NUCLEOTIDE SEQUENCE [LARGE SCALE GENOMIC DNA]</scope>
    <source>
        <strain evidence="1">LZ3.2</strain>
        <tissue evidence="1">Leaf</tissue>
    </source>
</reference>
<comment type="caution">
    <text evidence="1">The sequence shown here is derived from an EMBL/GenBank/DDBJ whole genome shotgun (WGS) entry which is preliminary data.</text>
</comment>
<keyword evidence="2" id="KW-1185">Reference proteome</keyword>
<evidence type="ECO:0000313" key="2">
    <source>
        <dbReference type="Proteomes" id="UP000824120"/>
    </source>
</evidence>
<dbReference type="AlphaFoldDB" id="A0A9J5YMD5"/>
<dbReference type="Proteomes" id="UP000824120">
    <property type="component" value="Chromosome 6"/>
</dbReference>
<dbReference type="EMBL" id="JACXVP010000006">
    <property type="protein sequence ID" value="KAG5601561.1"/>
    <property type="molecule type" value="Genomic_DNA"/>
</dbReference>
<evidence type="ECO:0000313" key="1">
    <source>
        <dbReference type="EMBL" id="KAG5601561.1"/>
    </source>
</evidence>
<proteinExistence type="predicted"/>
<protein>
    <submittedName>
        <fullName evidence="1">Uncharacterized protein</fullName>
    </submittedName>
</protein>